<accession>A0A0J7KFP8</accession>
<gene>
    <name evidence="3" type="ORF">RF55_11337</name>
</gene>
<dbReference type="Pfam" id="PF25597">
    <property type="entry name" value="SH3_retrovirus"/>
    <property type="match status" value="1"/>
</dbReference>
<feature type="domain" description="Integrase catalytic" evidence="2">
    <location>
        <begin position="147"/>
        <end position="312"/>
    </location>
</feature>
<keyword evidence="4" id="KW-1185">Reference proteome</keyword>
<dbReference type="Pfam" id="PF00665">
    <property type="entry name" value="rve"/>
    <property type="match status" value="1"/>
</dbReference>
<dbReference type="SUPFAM" id="SSF53098">
    <property type="entry name" value="Ribonuclease H-like"/>
    <property type="match status" value="1"/>
</dbReference>
<dbReference type="EMBL" id="LBMM01008190">
    <property type="protein sequence ID" value="KMQ89069.1"/>
    <property type="molecule type" value="Genomic_DNA"/>
</dbReference>
<dbReference type="InterPro" id="IPR057670">
    <property type="entry name" value="SH3_retrovirus"/>
</dbReference>
<evidence type="ECO:0000256" key="1">
    <source>
        <dbReference type="SAM" id="MobiDB-lite"/>
    </source>
</evidence>
<dbReference type="InterPro" id="IPR036397">
    <property type="entry name" value="RNaseH_sf"/>
</dbReference>
<dbReference type="STRING" id="67767.A0A0J7KFP8"/>
<dbReference type="PROSITE" id="PS50994">
    <property type="entry name" value="INTEGRASE"/>
    <property type="match status" value="1"/>
</dbReference>
<dbReference type="GO" id="GO:0003676">
    <property type="term" value="F:nucleic acid binding"/>
    <property type="evidence" value="ECO:0007669"/>
    <property type="project" value="InterPro"/>
</dbReference>
<comment type="caution">
    <text evidence="3">The sequence shown here is derived from an EMBL/GenBank/DDBJ whole genome shotgun (WGS) entry which is preliminary data.</text>
</comment>
<dbReference type="GO" id="GO:0015074">
    <property type="term" value="P:DNA integration"/>
    <property type="evidence" value="ECO:0007669"/>
    <property type="project" value="InterPro"/>
</dbReference>
<dbReference type="Pfam" id="PF13976">
    <property type="entry name" value="gag_pre-integrs"/>
    <property type="match status" value="1"/>
</dbReference>
<organism evidence="3 4">
    <name type="scientific">Lasius niger</name>
    <name type="common">Black garden ant</name>
    <dbReference type="NCBI Taxonomy" id="67767"/>
    <lineage>
        <taxon>Eukaryota</taxon>
        <taxon>Metazoa</taxon>
        <taxon>Ecdysozoa</taxon>
        <taxon>Arthropoda</taxon>
        <taxon>Hexapoda</taxon>
        <taxon>Insecta</taxon>
        <taxon>Pterygota</taxon>
        <taxon>Neoptera</taxon>
        <taxon>Endopterygota</taxon>
        <taxon>Hymenoptera</taxon>
        <taxon>Apocrita</taxon>
        <taxon>Aculeata</taxon>
        <taxon>Formicoidea</taxon>
        <taxon>Formicidae</taxon>
        <taxon>Formicinae</taxon>
        <taxon>Lasius</taxon>
        <taxon>Lasius</taxon>
    </lineage>
</organism>
<evidence type="ECO:0000313" key="4">
    <source>
        <dbReference type="Proteomes" id="UP000036403"/>
    </source>
</evidence>
<dbReference type="AlphaFoldDB" id="A0A0J7KFP8"/>
<proteinExistence type="predicted"/>
<dbReference type="PANTHER" id="PTHR42648:SF28">
    <property type="entry name" value="TRANSPOSON-ENCODED PROTEIN WITH RIBONUCLEASE H-LIKE AND RETROVIRUS ZINC FINGER-LIKE DOMAINS"/>
    <property type="match status" value="1"/>
</dbReference>
<dbReference type="InterPro" id="IPR025724">
    <property type="entry name" value="GAG-pre-integrase_dom"/>
</dbReference>
<sequence length="419" mass="48587">MIDKFVNGKWHEARIEILLYIPKVRKNLFSVGVCTSKGFEVIFKGKNVTFERDSKIVITGVKQDNEIYRMLFKVKRPQSSREANITTTSLRVWHERMGHINIRVLKEMIKKGLISGAKSCEVDNFFCESCPLGKSHHLAFKKAETKKDIQPGEIIHSDVCRPMSVESPGGSRYFVTFKDKASGFRYVYFIKYKSDVTRFKEYKRLIANKFGRPIKVLRSDNGREYTNQELKEYLITRGICFETTAPYTPQQNGKSERDNRTIVESVRTMIQAKDLSLLLWAEAVSMAVYVLNRTLSSANDEKTSYKIWKGKAPSVSHLRVFGSDPFMHIDKQFRKKFDPKVKKLIMVGYQGDSTNYRLYDLSTRRVSVSRDVVFKEEQLGESSVKNEVCNEYTFPNYKEDEREALEEAEDNEPKVLNQQ</sequence>
<evidence type="ECO:0000313" key="3">
    <source>
        <dbReference type="EMBL" id="KMQ89069.1"/>
    </source>
</evidence>
<dbReference type="OrthoDB" id="7617425at2759"/>
<dbReference type="InterPro" id="IPR012337">
    <property type="entry name" value="RNaseH-like_sf"/>
</dbReference>
<dbReference type="InterPro" id="IPR039537">
    <property type="entry name" value="Retrotran_Ty1/copia-like"/>
</dbReference>
<feature type="region of interest" description="Disordered" evidence="1">
    <location>
        <begin position="400"/>
        <end position="419"/>
    </location>
</feature>
<protein>
    <submittedName>
        <fullName evidence="3">Integrase core domain protein</fullName>
    </submittedName>
</protein>
<dbReference type="Gene3D" id="3.30.420.10">
    <property type="entry name" value="Ribonuclease H-like superfamily/Ribonuclease H"/>
    <property type="match status" value="1"/>
</dbReference>
<name>A0A0J7KFP8_LASNI</name>
<dbReference type="InterPro" id="IPR001584">
    <property type="entry name" value="Integrase_cat-core"/>
</dbReference>
<dbReference type="PANTHER" id="PTHR42648">
    <property type="entry name" value="TRANSPOSASE, PUTATIVE-RELATED"/>
    <property type="match status" value="1"/>
</dbReference>
<dbReference type="PaxDb" id="67767-A0A0J7KFP8"/>
<reference evidence="3 4" key="1">
    <citation type="submission" date="2015-04" db="EMBL/GenBank/DDBJ databases">
        <title>Lasius niger genome sequencing.</title>
        <authorList>
            <person name="Konorov E.A."/>
            <person name="Nikitin M.A."/>
            <person name="Kirill M.V."/>
            <person name="Chang P."/>
        </authorList>
    </citation>
    <scope>NUCLEOTIDE SEQUENCE [LARGE SCALE GENOMIC DNA]</scope>
    <source>
        <tissue evidence="3">Whole</tissue>
    </source>
</reference>
<evidence type="ECO:0000259" key="2">
    <source>
        <dbReference type="PROSITE" id="PS50994"/>
    </source>
</evidence>
<dbReference type="Proteomes" id="UP000036403">
    <property type="component" value="Unassembled WGS sequence"/>
</dbReference>